<dbReference type="EC" id="5.6.2.3" evidence="11"/>
<dbReference type="GO" id="GO:0043139">
    <property type="term" value="F:5'-3' DNA helicase activity"/>
    <property type="evidence" value="ECO:0007669"/>
    <property type="project" value="UniProtKB-UniRule"/>
</dbReference>
<feature type="binding site" evidence="11">
    <location>
        <position position="212"/>
    </location>
    <ligand>
        <name>[4Fe-4S] cluster</name>
        <dbReference type="ChEBI" id="CHEBI:49883"/>
    </ligand>
</feature>
<evidence type="ECO:0000256" key="4">
    <source>
        <dbReference type="ARBA" id="ARBA00022801"/>
    </source>
</evidence>
<comment type="cofactor">
    <cofactor evidence="11">
        <name>[4Fe-4S] cluster</name>
        <dbReference type="ChEBI" id="CHEBI:49883"/>
    </cofactor>
    <text evidence="11">Binds 1 [4Fe-4S] cluster.</text>
</comment>
<evidence type="ECO:0000256" key="7">
    <source>
        <dbReference type="ARBA" id="ARBA00023004"/>
    </source>
</evidence>
<comment type="catalytic activity">
    <reaction evidence="11">
        <text>ATP + H2O = ADP + phosphate + H(+)</text>
        <dbReference type="Rhea" id="RHEA:13065"/>
        <dbReference type="ChEBI" id="CHEBI:15377"/>
        <dbReference type="ChEBI" id="CHEBI:15378"/>
        <dbReference type="ChEBI" id="CHEBI:30616"/>
        <dbReference type="ChEBI" id="CHEBI:43474"/>
        <dbReference type="ChEBI" id="CHEBI:456216"/>
        <dbReference type="EC" id="5.6.2.3"/>
    </reaction>
</comment>
<dbReference type="GO" id="GO:0051539">
    <property type="term" value="F:4 iron, 4 sulfur cluster binding"/>
    <property type="evidence" value="ECO:0007669"/>
    <property type="project" value="UniProtKB-UniRule"/>
</dbReference>
<dbReference type="SMART" id="SM00491">
    <property type="entry name" value="HELICc2"/>
    <property type="match status" value="1"/>
</dbReference>
<evidence type="ECO:0000256" key="10">
    <source>
        <dbReference type="ARBA" id="ARBA00023235"/>
    </source>
</evidence>
<dbReference type="InterPro" id="IPR006555">
    <property type="entry name" value="ATP-dep_Helicase_C"/>
</dbReference>
<feature type="binding site" evidence="11">
    <location>
        <position position="218"/>
    </location>
    <ligand>
        <name>[4Fe-4S] cluster</name>
        <dbReference type="ChEBI" id="CHEBI:49883"/>
    </ligand>
</feature>
<feature type="binding site" evidence="11">
    <location>
        <position position="207"/>
    </location>
    <ligand>
        <name>[4Fe-4S] cluster</name>
        <dbReference type="ChEBI" id="CHEBI:49883"/>
    </ligand>
</feature>
<dbReference type="NCBIfam" id="NF008729">
    <property type="entry name" value="PRK11747.1"/>
    <property type="match status" value="1"/>
</dbReference>
<dbReference type="InterPro" id="IPR027417">
    <property type="entry name" value="P-loop_NTPase"/>
</dbReference>
<comment type="function">
    <text evidence="11">DNA-dependent ATPase and 5'-3' DNA helicase. Unwinds D-loops, R-loops, forked DNA and G-quadruplex DNA.</text>
</comment>
<dbReference type="Pfam" id="PF13307">
    <property type="entry name" value="Helicase_C_2"/>
    <property type="match status" value="1"/>
</dbReference>
<dbReference type="GO" id="GO:0005524">
    <property type="term" value="F:ATP binding"/>
    <property type="evidence" value="ECO:0007669"/>
    <property type="project" value="UniProtKB-UniRule"/>
</dbReference>
<comment type="similarity">
    <text evidence="11">Belongs to the helicase family. DinG subfamily. Type 1 sub-subfamily.</text>
</comment>
<reference evidence="13 14" key="1">
    <citation type="submission" date="2017-03" db="EMBL/GenBank/DDBJ databases">
        <authorList>
            <person name="Afonso C.L."/>
            <person name="Miller P.J."/>
            <person name="Scott M.A."/>
            <person name="Spackman E."/>
            <person name="Goraichik I."/>
            <person name="Dimitrov K.M."/>
            <person name="Suarez D.L."/>
            <person name="Swayne D.E."/>
        </authorList>
    </citation>
    <scope>NUCLEOTIDE SEQUENCE [LARGE SCALE GENOMIC DNA]</scope>
    <source>
        <strain evidence="13">SB41UT1</strain>
    </source>
</reference>
<feature type="domain" description="Helicase ATP-binding" evidence="12">
    <location>
        <begin position="17"/>
        <end position="317"/>
    </location>
</feature>
<organism evidence="13 14">
    <name type="scientific">Parendozoicomonas haliclonae</name>
    <dbReference type="NCBI Taxonomy" id="1960125"/>
    <lineage>
        <taxon>Bacteria</taxon>
        <taxon>Pseudomonadati</taxon>
        <taxon>Pseudomonadota</taxon>
        <taxon>Gammaproteobacteria</taxon>
        <taxon>Oceanospirillales</taxon>
        <taxon>Endozoicomonadaceae</taxon>
        <taxon>Parendozoicomonas</taxon>
    </lineage>
</organism>
<dbReference type="InterPro" id="IPR039000">
    <property type="entry name" value="DinG_proteobact"/>
</dbReference>
<dbReference type="FunFam" id="3.40.50.300:FF:000437">
    <property type="entry name" value="ATP-dependent DNA helicase DinG"/>
    <property type="match status" value="1"/>
</dbReference>
<keyword evidence="6 11" id="KW-0067">ATP-binding</keyword>
<dbReference type="GO" id="GO:0033677">
    <property type="term" value="F:DNA/RNA helicase activity"/>
    <property type="evidence" value="ECO:0007669"/>
    <property type="project" value="TreeGrafter"/>
</dbReference>
<sequence length="715" mass="79260">MSQVAPALRQTIQKAYSQFLEKKELKPRLGQKIMIAEIAKTIGVIDMDSEGKRESDPAVCVIEAGTGTGKTVGYTLAGIPLAQAADKTLVISTATVALQEQILNKDLPEIQKHSGLKFTVALAKGRRRYLCTQKLDTLLQSSQANSATMTLFAEEGFNIDLDDKAKEFYEVMLTRLASGSWNGDRDSWPDTIDEQDWHGLTSTHAQCTGPKCAHFRGCPFYRARDSLDKVDVIVTNHDLVLSDLMLGGGAILPAPKDCLYIFDEGHHLPDKAISHFAHETRLNDTARWLDQSAKLLGRILSAHSLPGKIGEWFEQLEKKFQELKDEQAIMREALLSIADFSKKTESETGRTMVYRLPDGVVPDEIREMAGRMKAGFSMTCDLTDRIVSELKSALDGDIPGVDSLVAEQILPSIGTLAARLQGNHELWMSWSKPDAEGEPPSARWMEFTEYNGSQDLTVASSLILAGGLLRYYLWNTAWGAVVTSATLTALGSFERFKIRSGVPYDSRCESVPSPFRHGDAGTVVIPLMSSDPSRADEHTDELIETLPGLMDIARGTLVLFSSRRQMKDVFFGLDRDQREKILLQDDYSKQELLRLHRERIDAGKESTIFGLASLAEGIDLPGEYCEHVVIAKIPFAVPDDPVEASLAEWVEARGGNPFMDISVPDAAVRLVQASGRLLRTEQDKGRITILDRRLVTRRYGHALLNSLPPYKREIA</sequence>
<keyword evidence="5 11" id="KW-0347">Helicase</keyword>
<dbReference type="FunFam" id="3.40.50.300:FF:001058">
    <property type="entry name" value="ATP-dependent DNA helicase DinG"/>
    <property type="match status" value="1"/>
</dbReference>
<keyword evidence="7 11" id="KW-0408">Iron</keyword>
<dbReference type="PANTHER" id="PTHR11472">
    <property type="entry name" value="DNA REPAIR DEAD HELICASE RAD3/XP-D SUBFAMILY MEMBER"/>
    <property type="match status" value="1"/>
</dbReference>
<dbReference type="Proteomes" id="UP000196573">
    <property type="component" value="Unassembled WGS sequence"/>
</dbReference>
<name>A0A1X7AQH5_9GAMM</name>
<evidence type="ECO:0000256" key="3">
    <source>
        <dbReference type="ARBA" id="ARBA00022741"/>
    </source>
</evidence>
<evidence type="ECO:0000256" key="6">
    <source>
        <dbReference type="ARBA" id="ARBA00022840"/>
    </source>
</evidence>
<evidence type="ECO:0000256" key="11">
    <source>
        <dbReference type="HAMAP-Rule" id="MF_02205"/>
    </source>
</evidence>
<dbReference type="PANTHER" id="PTHR11472:SF59">
    <property type="entry name" value="ATP-DEPENDENT DNA HELICASE DING"/>
    <property type="match status" value="1"/>
</dbReference>
<feature type="binding site" evidence="11">
    <location>
        <position position="131"/>
    </location>
    <ligand>
        <name>[4Fe-4S] cluster</name>
        <dbReference type="ChEBI" id="CHEBI:49883"/>
    </ligand>
</feature>
<keyword evidence="4 11" id="KW-0378">Hydrolase</keyword>
<evidence type="ECO:0000256" key="1">
    <source>
        <dbReference type="ARBA" id="ARBA00022485"/>
    </source>
</evidence>
<dbReference type="SUPFAM" id="SSF52540">
    <property type="entry name" value="P-loop containing nucleoside triphosphate hydrolases"/>
    <property type="match status" value="1"/>
</dbReference>
<gene>
    <name evidence="11 13" type="primary">dinG</name>
    <name evidence="13" type="ORF">EHSB41UT_04372</name>
</gene>
<dbReference type="EMBL" id="FWPT01000013">
    <property type="protein sequence ID" value="SMA50561.1"/>
    <property type="molecule type" value="Genomic_DNA"/>
</dbReference>
<dbReference type="GO" id="GO:0046872">
    <property type="term" value="F:metal ion binding"/>
    <property type="evidence" value="ECO:0007669"/>
    <property type="project" value="UniProtKB-KW"/>
</dbReference>
<dbReference type="Gene3D" id="3.40.50.300">
    <property type="entry name" value="P-loop containing nucleotide triphosphate hydrolases"/>
    <property type="match status" value="2"/>
</dbReference>
<dbReference type="GO" id="GO:0009432">
    <property type="term" value="P:SOS response"/>
    <property type="evidence" value="ECO:0007669"/>
    <property type="project" value="TreeGrafter"/>
</dbReference>
<protein>
    <recommendedName>
        <fullName evidence="11">ATP-dependent DNA helicase DinG</fullName>
        <ecNumber evidence="11">5.6.2.3</ecNumber>
    </recommendedName>
    <alternativeName>
        <fullName evidence="11">DNA 5'-3' helicase DinG</fullName>
    </alternativeName>
</protein>
<dbReference type="InterPro" id="IPR010614">
    <property type="entry name" value="RAD3-like_helicase_DEAD"/>
</dbReference>
<dbReference type="RefSeq" id="WP_087112992.1">
    <property type="nucleotide sequence ID" value="NZ_CBCSCN010000016.1"/>
</dbReference>
<keyword evidence="9 11" id="KW-0238">DNA-binding</keyword>
<dbReference type="HAMAP" id="MF_02205">
    <property type="entry name" value="DinG_proteobact"/>
    <property type="match status" value="1"/>
</dbReference>
<dbReference type="OrthoDB" id="9805194at2"/>
<keyword evidence="2 11" id="KW-0479">Metal-binding</keyword>
<evidence type="ECO:0000256" key="5">
    <source>
        <dbReference type="ARBA" id="ARBA00022806"/>
    </source>
</evidence>
<evidence type="ECO:0000256" key="9">
    <source>
        <dbReference type="ARBA" id="ARBA00023125"/>
    </source>
</evidence>
<evidence type="ECO:0000256" key="2">
    <source>
        <dbReference type="ARBA" id="ARBA00022723"/>
    </source>
</evidence>
<evidence type="ECO:0000256" key="8">
    <source>
        <dbReference type="ARBA" id="ARBA00023014"/>
    </source>
</evidence>
<dbReference type="GO" id="GO:0003677">
    <property type="term" value="F:DNA binding"/>
    <property type="evidence" value="ECO:0007669"/>
    <property type="project" value="UniProtKB-UniRule"/>
</dbReference>
<dbReference type="InterPro" id="IPR014013">
    <property type="entry name" value="Helic_SF1/SF2_ATP-bd_DinG/Rad3"/>
</dbReference>
<dbReference type="InterPro" id="IPR045028">
    <property type="entry name" value="DinG/Rad3-like"/>
</dbReference>
<dbReference type="AlphaFoldDB" id="A0A1X7AQH5"/>
<keyword evidence="8 11" id="KW-0411">Iron-sulfur</keyword>
<dbReference type="Pfam" id="PF06733">
    <property type="entry name" value="DEAD_2"/>
    <property type="match status" value="1"/>
</dbReference>
<accession>A0A1X7AQH5</accession>
<evidence type="ECO:0000313" key="14">
    <source>
        <dbReference type="Proteomes" id="UP000196573"/>
    </source>
</evidence>
<dbReference type="GO" id="GO:0016887">
    <property type="term" value="F:ATP hydrolysis activity"/>
    <property type="evidence" value="ECO:0007669"/>
    <property type="project" value="RHEA"/>
</dbReference>
<evidence type="ECO:0000313" key="13">
    <source>
        <dbReference type="EMBL" id="SMA50561.1"/>
    </source>
</evidence>
<keyword evidence="3 11" id="KW-0547">Nucleotide-binding</keyword>
<evidence type="ECO:0000259" key="12">
    <source>
        <dbReference type="PROSITE" id="PS51193"/>
    </source>
</evidence>
<keyword evidence="14" id="KW-1185">Reference proteome</keyword>
<dbReference type="PROSITE" id="PS51193">
    <property type="entry name" value="HELICASE_ATP_BIND_2"/>
    <property type="match status" value="1"/>
</dbReference>
<dbReference type="GO" id="GO:0006281">
    <property type="term" value="P:DNA repair"/>
    <property type="evidence" value="ECO:0007669"/>
    <property type="project" value="TreeGrafter"/>
</dbReference>
<proteinExistence type="inferred from homology"/>
<keyword evidence="1 11" id="KW-0004">4Fe-4S</keyword>
<keyword evidence="10 11" id="KW-0413">Isomerase</keyword>